<accession>A0AAW1S6S6</accession>
<dbReference type="GO" id="GO:0005634">
    <property type="term" value="C:nucleus"/>
    <property type="evidence" value="ECO:0007669"/>
    <property type="project" value="TreeGrafter"/>
</dbReference>
<organism evidence="1 2">
    <name type="scientific">Apatococcus lobatus</name>
    <dbReference type="NCBI Taxonomy" id="904363"/>
    <lineage>
        <taxon>Eukaryota</taxon>
        <taxon>Viridiplantae</taxon>
        <taxon>Chlorophyta</taxon>
        <taxon>core chlorophytes</taxon>
        <taxon>Trebouxiophyceae</taxon>
        <taxon>Chlorellales</taxon>
        <taxon>Chlorellaceae</taxon>
        <taxon>Apatococcus</taxon>
    </lineage>
</organism>
<reference evidence="1 2" key="1">
    <citation type="journal article" date="2024" name="Nat. Commun.">
        <title>Phylogenomics reveals the evolutionary origins of lichenization in chlorophyte algae.</title>
        <authorList>
            <person name="Puginier C."/>
            <person name="Libourel C."/>
            <person name="Otte J."/>
            <person name="Skaloud P."/>
            <person name="Haon M."/>
            <person name="Grisel S."/>
            <person name="Petersen M."/>
            <person name="Berrin J.G."/>
            <person name="Delaux P.M."/>
            <person name="Dal Grande F."/>
            <person name="Keller J."/>
        </authorList>
    </citation>
    <scope>NUCLEOTIDE SEQUENCE [LARGE SCALE GENOMIC DNA]</scope>
    <source>
        <strain evidence="1 2">SAG 2145</strain>
    </source>
</reference>
<protein>
    <submittedName>
        <fullName evidence="1">Uncharacterized protein</fullName>
    </submittedName>
</protein>
<sequence length="182" mass="20051">MQGFPGPNISFNFLFCPSCRPGHAAEQAACPQHALASPVCAWRACCTQSLQPGAKFDGRPMDYALSKFLFFECSKCFKPYFGGRRECGAGPGGVGGEFNKQELLCATCMGSDKCQEHGADFIEWKCHYCCNVSSWFCWGSTHMCNECHNIGARAFRTQTMLILPQNATSHQCILVEPRPALT</sequence>
<dbReference type="EMBL" id="JALJOS010000003">
    <property type="protein sequence ID" value="KAK9841662.1"/>
    <property type="molecule type" value="Genomic_DNA"/>
</dbReference>
<dbReference type="AlphaFoldDB" id="A0AAW1S6S6"/>
<comment type="caution">
    <text evidence="1">The sequence shown here is derived from an EMBL/GenBank/DDBJ whole genome shotgun (WGS) entry which is preliminary data.</text>
</comment>
<proteinExistence type="predicted"/>
<dbReference type="PANTHER" id="PTHR45943">
    <property type="entry name" value="E3 UBIQUITIN-PROTEIN LIGASE MYCBP2"/>
    <property type="match status" value="1"/>
</dbReference>
<evidence type="ECO:0000313" key="1">
    <source>
        <dbReference type="EMBL" id="KAK9841662.1"/>
    </source>
</evidence>
<dbReference type="Proteomes" id="UP001438707">
    <property type="component" value="Unassembled WGS sequence"/>
</dbReference>
<dbReference type="GO" id="GO:0005886">
    <property type="term" value="C:plasma membrane"/>
    <property type="evidence" value="ECO:0007669"/>
    <property type="project" value="TreeGrafter"/>
</dbReference>
<dbReference type="PANTHER" id="PTHR45943:SF2">
    <property type="entry name" value="RING-TYPE DOMAIN-CONTAINING PROTEIN"/>
    <property type="match status" value="1"/>
</dbReference>
<name>A0AAW1S6S6_9CHLO</name>
<keyword evidence="2" id="KW-1185">Reference proteome</keyword>
<gene>
    <name evidence="1" type="ORF">WJX74_009722</name>
</gene>
<dbReference type="GO" id="GO:0061630">
    <property type="term" value="F:ubiquitin protein ligase activity"/>
    <property type="evidence" value="ECO:0007669"/>
    <property type="project" value="TreeGrafter"/>
</dbReference>
<evidence type="ECO:0000313" key="2">
    <source>
        <dbReference type="Proteomes" id="UP001438707"/>
    </source>
</evidence>